<dbReference type="Gene3D" id="3.40.630.10">
    <property type="entry name" value="Zn peptidases"/>
    <property type="match status" value="1"/>
</dbReference>
<accession>X0YDC5</accession>
<feature type="non-terminal residue" evidence="2">
    <location>
        <position position="252"/>
    </location>
</feature>
<dbReference type="AlphaFoldDB" id="X0YDC5"/>
<dbReference type="InterPro" id="IPR045175">
    <property type="entry name" value="M28_fam"/>
</dbReference>
<sequence>EQLMPKNFVFYNPERHQQIVSLLENGEPRAIICATGRNASLAGGAYPFPLIEDGDFDIPSVYMTEDEGSKLLPHVGKTVVLKSISRRIPGKGWNVIARKGEQVNGRIVITAHIDAKKGTPGAIDNATGVVVLLLLADLLEDYDGNKLIEIVAINGEDYYAVPGQMLYVNKNQDRFNEILLNINIDGAGYKEGKSVFSFYGLPEEIKNNAQDVLNKFNGITEGVQWPQGDHSIFIQNGCPAIAVSSEWFTENI</sequence>
<proteinExistence type="predicted"/>
<feature type="domain" description="Peptidase M28" evidence="1">
    <location>
        <begin position="94"/>
        <end position="250"/>
    </location>
</feature>
<organism evidence="2">
    <name type="scientific">marine sediment metagenome</name>
    <dbReference type="NCBI Taxonomy" id="412755"/>
    <lineage>
        <taxon>unclassified sequences</taxon>
        <taxon>metagenomes</taxon>
        <taxon>ecological metagenomes</taxon>
    </lineage>
</organism>
<protein>
    <recommendedName>
        <fullName evidence="1">Peptidase M28 domain-containing protein</fullName>
    </recommendedName>
</protein>
<evidence type="ECO:0000259" key="1">
    <source>
        <dbReference type="Pfam" id="PF04389"/>
    </source>
</evidence>
<feature type="non-terminal residue" evidence="2">
    <location>
        <position position="1"/>
    </location>
</feature>
<comment type="caution">
    <text evidence="2">The sequence shown here is derived from an EMBL/GenBank/DDBJ whole genome shotgun (WGS) entry which is preliminary data.</text>
</comment>
<dbReference type="GO" id="GO:0008235">
    <property type="term" value="F:metalloexopeptidase activity"/>
    <property type="evidence" value="ECO:0007669"/>
    <property type="project" value="InterPro"/>
</dbReference>
<dbReference type="PANTHER" id="PTHR12147">
    <property type="entry name" value="METALLOPEPTIDASE M28 FAMILY MEMBER"/>
    <property type="match status" value="1"/>
</dbReference>
<dbReference type="SUPFAM" id="SSF53187">
    <property type="entry name" value="Zn-dependent exopeptidases"/>
    <property type="match status" value="1"/>
</dbReference>
<dbReference type="InterPro" id="IPR007484">
    <property type="entry name" value="Peptidase_M28"/>
</dbReference>
<name>X0YDC5_9ZZZZ</name>
<reference evidence="2" key="1">
    <citation type="journal article" date="2014" name="Front. Microbiol.">
        <title>High frequency of phylogenetically diverse reductive dehalogenase-homologous genes in deep subseafloor sedimentary metagenomes.</title>
        <authorList>
            <person name="Kawai M."/>
            <person name="Futagami T."/>
            <person name="Toyoda A."/>
            <person name="Takaki Y."/>
            <person name="Nishi S."/>
            <person name="Hori S."/>
            <person name="Arai W."/>
            <person name="Tsubouchi T."/>
            <person name="Morono Y."/>
            <person name="Uchiyama I."/>
            <person name="Ito T."/>
            <person name="Fujiyama A."/>
            <person name="Inagaki F."/>
            <person name="Takami H."/>
        </authorList>
    </citation>
    <scope>NUCLEOTIDE SEQUENCE</scope>
    <source>
        <strain evidence="2">Expedition CK06-06</strain>
    </source>
</reference>
<dbReference type="GO" id="GO:0006508">
    <property type="term" value="P:proteolysis"/>
    <property type="evidence" value="ECO:0007669"/>
    <property type="project" value="InterPro"/>
</dbReference>
<dbReference type="EMBL" id="BARS01041676">
    <property type="protein sequence ID" value="GAG34821.1"/>
    <property type="molecule type" value="Genomic_DNA"/>
</dbReference>
<dbReference type="PANTHER" id="PTHR12147:SF26">
    <property type="entry name" value="PEPTIDASE M28 DOMAIN-CONTAINING PROTEIN"/>
    <property type="match status" value="1"/>
</dbReference>
<evidence type="ECO:0000313" key="2">
    <source>
        <dbReference type="EMBL" id="GAG34821.1"/>
    </source>
</evidence>
<gene>
    <name evidence="2" type="ORF">S01H1_63343</name>
</gene>
<dbReference type="Pfam" id="PF04389">
    <property type="entry name" value="Peptidase_M28"/>
    <property type="match status" value="1"/>
</dbReference>